<dbReference type="AlphaFoldDB" id="A0A507BXJ6"/>
<feature type="signal peptide" evidence="2">
    <location>
        <begin position="1"/>
        <end position="19"/>
    </location>
</feature>
<dbReference type="EMBL" id="QEAO01000016">
    <property type="protein sequence ID" value="TPX34040.1"/>
    <property type="molecule type" value="Genomic_DNA"/>
</dbReference>
<feature type="transmembrane region" description="Helical" evidence="1">
    <location>
        <begin position="207"/>
        <end position="224"/>
    </location>
</feature>
<dbReference type="Proteomes" id="UP000319731">
    <property type="component" value="Unassembled WGS sequence"/>
</dbReference>
<accession>A0A507BXJ6</accession>
<proteinExistence type="predicted"/>
<reference evidence="3 4" key="1">
    <citation type="journal article" date="2019" name="Sci. Rep.">
        <title>Comparative genomics of chytrid fungi reveal insights into the obligate biotrophic and pathogenic lifestyle of Synchytrium endobioticum.</title>
        <authorList>
            <person name="van de Vossenberg B.T.L.H."/>
            <person name="Warris S."/>
            <person name="Nguyen H.D.T."/>
            <person name="van Gent-Pelzer M.P.E."/>
            <person name="Joly D.L."/>
            <person name="van de Geest H.C."/>
            <person name="Bonants P.J.M."/>
            <person name="Smith D.S."/>
            <person name="Levesque C.A."/>
            <person name="van der Lee T.A.J."/>
        </authorList>
    </citation>
    <scope>NUCLEOTIDE SEQUENCE [LARGE SCALE GENOMIC DNA]</scope>
    <source>
        <strain evidence="3 4">JEL517</strain>
    </source>
</reference>
<evidence type="ECO:0000313" key="4">
    <source>
        <dbReference type="Proteomes" id="UP000319731"/>
    </source>
</evidence>
<feature type="chain" id="PRO_5021430167" evidence="2">
    <location>
        <begin position="20"/>
        <end position="225"/>
    </location>
</feature>
<protein>
    <submittedName>
        <fullName evidence="3">Uncharacterized protein</fullName>
    </submittedName>
</protein>
<name>A0A507BXJ6_9FUNG</name>
<keyword evidence="1" id="KW-0812">Transmembrane</keyword>
<keyword evidence="1" id="KW-0472">Membrane</keyword>
<dbReference type="GeneID" id="42004410"/>
<gene>
    <name evidence="3" type="ORF">SmJEL517_g03185</name>
</gene>
<dbReference type="RefSeq" id="XP_031024882.1">
    <property type="nucleotide sequence ID" value="XM_031169113.1"/>
</dbReference>
<keyword evidence="4" id="KW-1185">Reference proteome</keyword>
<evidence type="ECO:0000256" key="2">
    <source>
        <dbReference type="SAM" id="SignalP"/>
    </source>
</evidence>
<evidence type="ECO:0000313" key="3">
    <source>
        <dbReference type="EMBL" id="TPX34040.1"/>
    </source>
</evidence>
<comment type="caution">
    <text evidence="3">The sequence shown here is derived from an EMBL/GenBank/DDBJ whole genome shotgun (WGS) entry which is preliminary data.</text>
</comment>
<sequence>MKVSIITMTLAASLGSALAATDYSKYLTLNAACTASSTDPTSDPNNAVLDGTYETTGATPPGNLPVWKSKISATCENSVDFTVDWTAKYGAVSLSTVRFEWGTRPAGMVTLAAVNAGAATPTTAKLVANATDGYYYLNVESTGSTPMATGAKLTFTQLKAGADGMCYVDLADIDAYPTTSGAAGAGAPATGGTTTGTTAPKSGTTSVVAGYVFAAVAILASGYLL</sequence>
<keyword evidence="2" id="KW-0732">Signal</keyword>
<organism evidence="3 4">
    <name type="scientific">Synchytrium microbalum</name>
    <dbReference type="NCBI Taxonomy" id="1806994"/>
    <lineage>
        <taxon>Eukaryota</taxon>
        <taxon>Fungi</taxon>
        <taxon>Fungi incertae sedis</taxon>
        <taxon>Chytridiomycota</taxon>
        <taxon>Chytridiomycota incertae sedis</taxon>
        <taxon>Chytridiomycetes</taxon>
        <taxon>Synchytriales</taxon>
        <taxon>Synchytriaceae</taxon>
        <taxon>Synchytrium</taxon>
    </lineage>
</organism>
<evidence type="ECO:0000256" key="1">
    <source>
        <dbReference type="SAM" id="Phobius"/>
    </source>
</evidence>
<keyword evidence="1" id="KW-1133">Transmembrane helix</keyword>